<reference evidence="2" key="2">
    <citation type="submission" date="2025-09" db="UniProtKB">
        <authorList>
            <consortium name="Ensembl"/>
        </authorList>
    </citation>
    <scope>IDENTIFICATION</scope>
</reference>
<feature type="region of interest" description="Disordered" evidence="1">
    <location>
        <begin position="56"/>
        <end position="126"/>
    </location>
</feature>
<evidence type="ECO:0000313" key="3">
    <source>
        <dbReference type="Proteomes" id="UP000472241"/>
    </source>
</evidence>
<reference evidence="2" key="1">
    <citation type="submission" date="2025-08" db="UniProtKB">
        <authorList>
            <consortium name="Ensembl"/>
        </authorList>
    </citation>
    <scope>IDENTIFICATION</scope>
</reference>
<dbReference type="AlphaFoldDB" id="A0A667IUH8"/>
<evidence type="ECO:0000256" key="1">
    <source>
        <dbReference type="SAM" id="MobiDB-lite"/>
    </source>
</evidence>
<name>A0A667IUH8_LYNCA</name>
<dbReference type="Ensembl" id="ENSLCNT00005032332.1">
    <property type="protein sequence ID" value="ENSLCNP00005028938.1"/>
    <property type="gene ID" value="ENSLCNG00005018858.1"/>
</dbReference>
<proteinExistence type="predicted"/>
<evidence type="ECO:0000313" key="2">
    <source>
        <dbReference type="Ensembl" id="ENSLCNP00005028938.1"/>
    </source>
</evidence>
<organism evidence="2 3">
    <name type="scientific">Lynx canadensis</name>
    <name type="common">Canada lynx</name>
    <name type="synonym">Felis canadensis</name>
    <dbReference type="NCBI Taxonomy" id="61383"/>
    <lineage>
        <taxon>Eukaryota</taxon>
        <taxon>Metazoa</taxon>
        <taxon>Chordata</taxon>
        <taxon>Craniata</taxon>
        <taxon>Vertebrata</taxon>
        <taxon>Euteleostomi</taxon>
        <taxon>Mammalia</taxon>
        <taxon>Eutheria</taxon>
        <taxon>Laurasiatheria</taxon>
        <taxon>Carnivora</taxon>
        <taxon>Feliformia</taxon>
        <taxon>Felidae</taxon>
        <taxon>Felinae</taxon>
        <taxon>Lynx</taxon>
    </lineage>
</organism>
<protein>
    <submittedName>
        <fullName evidence="2">Uncharacterized protein</fullName>
    </submittedName>
</protein>
<dbReference type="Proteomes" id="UP000472241">
    <property type="component" value="Unplaced"/>
</dbReference>
<keyword evidence="3" id="KW-1185">Reference proteome</keyword>
<sequence length="126" mass="13362">MADGEMAVDGGCGDTGDWEGLRNHVRKFLEQSGPFTHPDFQPSTKSLQSFDWINSATDGRKRSTGQDVGEGRGASTLYTSPCPHISLGHRQTPPPPTLLTGFYGGRMDSTSSPSLLPRGGGGGVRL</sequence>
<accession>A0A667IUH8</accession>